<evidence type="ECO:0000256" key="1">
    <source>
        <dbReference type="SAM" id="MobiDB-lite"/>
    </source>
</evidence>
<dbReference type="InterPro" id="IPR021314">
    <property type="entry name" value="DUF2911"/>
</dbReference>
<dbReference type="OrthoDB" id="9808374at2"/>
<gene>
    <name evidence="2" type="ORF">D3H65_09530</name>
</gene>
<evidence type="ECO:0000313" key="3">
    <source>
        <dbReference type="Proteomes" id="UP000263900"/>
    </source>
</evidence>
<dbReference type="Proteomes" id="UP000263900">
    <property type="component" value="Chromosome"/>
</dbReference>
<dbReference type="AlphaFoldDB" id="A0A3B7MJ22"/>
<sequence length="213" mass="23354">MKQLVRTVLALTILASCGGQDAKQETANAGGHEHHGETAMQPMEGKPDYADSVNAGYIVKDTLKGSPARMAMANIGRSHVHIEYSSPGTKDRVIWGGLVPYGTVWVTGAHSATTINFSKDIHIQGQPIKAGTYAFFTVPGKDKWIVILNTRFDQHLADQYNQQEDVARFEVVPTVSDKVVQRLNYTVTKLSDTSGSINMEWEKIRITLPASAK</sequence>
<organism evidence="2 3">
    <name type="scientific">Paraflavitalea soli</name>
    <dbReference type="NCBI Taxonomy" id="2315862"/>
    <lineage>
        <taxon>Bacteria</taxon>
        <taxon>Pseudomonadati</taxon>
        <taxon>Bacteroidota</taxon>
        <taxon>Chitinophagia</taxon>
        <taxon>Chitinophagales</taxon>
        <taxon>Chitinophagaceae</taxon>
        <taxon>Paraflavitalea</taxon>
    </lineage>
</organism>
<reference evidence="2 3" key="1">
    <citation type="submission" date="2018-09" db="EMBL/GenBank/DDBJ databases">
        <title>Genome sequencing of strain 6GH32-13.</title>
        <authorList>
            <person name="Weon H.-Y."/>
            <person name="Heo J."/>
            <person name="Kwon S.-W."/>
        </authorList>
    </citation>
    <scope>NUCLEOTIDE SEQUENCE [LARGE SCALE GENOMIC DNA]</scope>
    <source>
        <strain evidence="2 3">5GH32-13</strain>
    </source>
</reference>
<dbReference type="PROSITE" id="PS51257">
    <property type="entry name" value="PROKAR_LIPOPROTEIN"/>
    <property type="match status" value="1"/>
</dbReference>
<protein>
    <submittedName>
        <fullName evidence="2">DUF2911 domain-containing protein</fullName>
    </submittedName>
</protein>
<keyword evidence="3" id="KW-1185">Reference proteome</keyword>
<name>A0A3B7MJ22_9BACT</name>
<dbReference type="RefSeq" id="WP_119050085.1">
    <property type="nucleotide sequence ID" value="NZ_CP032157.1"/>
</dbReference>
<accession>A0A3B7MJ22</accession>
<proteinExistence type="predicted"/>
<dbReference type="KEGG" id="pseg:D3H65_09530"/>
<feature type="region of interest" description="Disordered" evidence="1">
    <location>
        <begin position="23"/>
        <end position="43"/>
    </location>
</feature>
<dbReference type="EMBL" id="CP032157">
    <property type="protein sequence ID" value="AXY74198.1"/>
    <property type="molecule type" value="Genomic_DNA"/>
</dbReference>
<evidence type="ECO:0000313" key="2">
    <source>
        <dbReference type="EMBL" id="AXY74198.1"/>
    </source>
</evidence>
<dbReference type="Pfam" id="PF11138">
    <property type="entry name" value="DUF2911"/>
    <property type="match status" value="1"/>
</dbReference>